<keyword evidence="2" id="KW-0812">Transmembrane</keyword>
<dbReference type="EMBL" id="JAUQYP010000001">
    <property type="protein sequence ID" value="MDO8106016.1"/>
    <property type="molecule type" value="Genomic_DNA"/>
</dbReference>
<accession>A0ABT9D9N0</accession>
<feature type="compositionally biased region" description="Low complexity" evidence="1">
    <location>
        <begin position="60"/>
        <end position="75"/>
    </location>
</feature>
<proteinExistence type="predicted"/>
<evidence type="ECO:0000256" key="2">
    <source>
        <dbReference type="SAM" id="Phobius"/>
    </source>
</evidence>
<feature type="region of interest" description="Disordered" evidence="1">
    <location>
        <begin position="153"/>
        <end position="183"/>
    </location>
</feature>
<sequence>MSEDPLVMEAPRMSWAPYGRVPAPGPRSVVVSMSPVTSERVSMAPLQLARRFEAGGAQGSRARATPRSAPRSPATQAAPRATPVPERYRAPAAPPRVGGAPGAPAAVSGADWAQQAERWVPGLEQTVQRWLPGAEQAVRRWAPEVEQRVRRRAPELVRRLDQAGPPPPGDRGAPGGPWRPPVQARPSGFTLPFDPLAVVAIVLAFLFPPLGVVVALISLNRARQNDVSPALSVIALLVAIGMNLVAFGGLAALGGLLQSG</sequence>
<keyword evidence="2" id="KW-1133">Transmembrane helix</keyword>
<evidence type="ECO:0000313" key="3">
    <source>
        <dbReference type="EMBL" id="MDO8106016.1"/>
    </source>
</evidence>
<dbReference type="RefSeq" id="WP_304599709.1">
    <property type="nucleotide sequence ID" value="NZ_JAUQYP010000001.1"/>
</dbReference>
<evidence type="ECO:0008006" key="5">
    <source>
        <dbReference type="Google" id="ProtNLM"/>
    </source>
</evidence>
<name>A0ABT9D9N0_9CELL</name>
<feature type="region of interest" description="Disordered" evidence="1">
    <location>
        <begin position="52"/>
        <end position="106"/>
    </location>
</feature>
<protein>
    <recommendedName>
        <fullName evidence="5">DUF4190 domain-containing protein</fullName>
    </recommendedName>
</protein>
<keyword evidence="2" id="KW-0472">Membrane</keyword>
<feature type="transmembrane region" description="Helical" evidence="2">
    <location>
        <begin position="196"/>
        <end position="219"/>
    </location>
</feature>
<reference evidence="3 4" key="1">
    <citation type="submission" date="2023-07" db="EMBL/GenBank/DDBJ databases">
        <title>Description of novel actinomycetes strains, isolated from tidal flat sediment.</title>
        <authorList>
            <person name="Lu C."/>
        </authorList>
    </citation>
    <scope>NUCLEOTIDE SEQUENCE [LARGE SCALE GENOMIC DNA]</scope>
    <source>
        <strain evidence="3 4">SYSU T00b441</strain>
    </source>
</reference>
<comment type="caution">
    <text evidence="3">The sequence shown here is derived from an EMBL/GenBank/DDBJ whole genome shotgun (WGS) entry which is preliminary data.</text>
</comment>
<feature type="compositionally biased region" description="Low complexity" evidence="1">
    <location>
        <begin position="95"/>
        <end position="106"/>
    </location>
</feature>
<gene>
    <name evidence="3" type="ORF">Q6348_02265</name>
</gene>
<feature type="transmembrane region" description="Helical" evidence="2">
    <location>
        <begin position="231"/>
        <end position="257"/>
    </location>
</feature>
<dbReference type="Proteomes" id="UP001232536">
    <property type="component" value="Unassembled WGS sequence"/>
</dbReference>
<organism evidence="3 4">
    <name type="scientific">Actinotalea lenta</name>
    <dbReference type="NCBI Taxonomy" id="3064654"/>
    <lineage>
        <taxon>Bacteria</taxon>
        <taxon>Bacillati</taxon>
        <taxon>Actinomycetota</taxon>
        <taxon>Actinomycetes</taxon>
        <taxon>Micrococcales</taxon>
        <taxon>Cellulomonadaceae</taxon>
        <taxon>Actinotalea</taxon>
    </lineage>
</organism>
<evidence type="ECO:0000256" key="1">
    <source>
        <dbReference type="SAM" id="MobiDB-lite"/>
    </source>
</evidence>
<keyword evidence="4" id="KW-1185">Reference proteome</keyword>
<evidence type="ECO:0000313" key="4">
    <source>
        <dbReference type="Proteomes" id="UP001232536"/>
    </source>
</evidence>